<protein>
    <recommendedName>
        <fullName evidence="4">Integral membrane protein</fullName>
    </recommendedName>
</protein>
<accession>A0A511A9Z0</accession>
<sequence>MYILLALIAACALGIGVHYLLPHRDLRGVVVVPATATAASAIIYTVMQWAGVGEGSGWLWLAAIVGALLLAAIAGFALTASRRRSDAAKRAALGI</sequence>
<feature type="transmembrane region" description="Helical" evidence="1">
    <location>
        <begin position="29"/>
        <end position="51"/>
    </location>
</feature>
<keyword evidence="1" id="KW-0812">Transmembrane</keyword>
<keyword evidence="1" id="KW-0472">Membrane</keyword>
<evidence type="ECO:0000313" key="2">
    <source>
        <dbReference type="EMBL" id="GEK84902.1"/>
    </source>
</evidence>
<gene>
    <name evidence="2" type="ORF">MAE01_00780</name>
</gene>
<dbReference type="EMBL" id="BJUW01000001">
    <property type="protein sequence ID" value="GEK84902.1"/>
    <property type="molecule type" value="Genomic_DNA"/>
</dbReference>
<keyword evidence="3" id="KW-1185">Reference proteome</keyword>
<reference evidence="2 3" key="1">
    <citation type="submission" date="2019-07" db="EMBL/GenBank/DDBJ databases">
        <title>Whole genome shotgun sequence of Microbacterium aerolatum NBRC 103071.</title>
        <authorList>
            <person name="Hosoyama A."/>
            <person name="Uohara A."/>
            <person name="Ohji S."/>
            <person name="Ichikawa N."/>
        </authorList>
    </citation>
    <scope>NUCLEOTIDE SEQUENCE [LARGE SCALE GENOMIC DNA]</scope>
    <source>
        <strain evidence="2 3">NBRC 103071</strain>
    </source>
</reference>
<feature type="transmembrane region" description="Helical" evidence="1">
    <location>
        <begin position="6"/>
        <end position="22"/>
    </location>
</feature>
<dbReference type="Proteomes" id="UP000321225">
    <property type="component" value="Unassembled WGS sequence"/>
</dbReference>
<dbReference type="AlphaFoldDB" id="A0A511A9Z0"/>
<evidence type="ECO:0008006" key="4">
    <source>
        <dbReference type="Google" id="ProtNLM"/>
    </source>
</evidence>
<evidence type="ECO:0000313" key="3">
    <source>
        <dbReference type="Proteomes" id="UP000321225"/>
    </source>
</evidence>
<feature type="transmembrane region" description="Helical" evidence="1">
    <location>
        <begin position="57"/>
        <end position="80"/>
    </location>
</feature>
<keyword evidence="1" id="KW-1133">Transmembrane helix</keyword>
<name>A0A511A9Z0_9MICO</name>
<comment type="caution">
    <text evidence="2">The sequence shown here is derived from an EMBL/GenBank/DDBJ whole genome shotgun (WGS) entry which is preliminary data.</text>
</comment>
<dbReference type="RefSeq" id="WP_147037579.1">
    <property type="nucleotide sequence ID" value="NZ_BJUW01000001.1"/>
</dbReference>
<evidence type="ECO:0000256" key="1">
    <source>
        <dbReference type="SAM" id="Phobius"/>
    </source>
</evidence>
<proteinExistence type="predicted"/>
<organism evidence="2 3">
    <name type="scientific">Microbacterium aerolatum</name>
    <dbReference type="NCBI Taxonomy" id="153731"/>
    <lineage>
        <taxon>Bacteria</taxon>
        <taxon>Bacillati</taxon>
        <taxon>Actinomycetota</taxon>
        <taxon>Actinomycetes</taxon>
        <taxon>Micrococcales</taxon>
        <taxon>Microbacteriaceae</taxon>
        <taxon>Microbacterium</taxon>
    </lineage>
</organism>